<feature type="transmembrane region" description="Helical" evidence="1">
    <location>
        <begin position="12"/>
        <end position="37"/>
    </location>
</feature>
<keyword evidence="1" id="KW-0472">Membrane</keyword>
<keyword evidence="1" id="KW-0812">Transmembrane</keyword>
<keyword evidence="1" id="KW-1133">Transmembrane helix</keyword>
<evidence type="ECO:0000256" key="1">
    <source>
        <dbReference type="SAM" id="Phobius"/>
    </source>
</evidence>
<evidence type="ECO:0000259" key="2">
    <source>
        <dbReference type="Pfam" id="PF20152"/>
    </source>
</evidence>
<protein>
    <recommendedName>
        <fullName evidence="2">DUF6534 domain-containing protein</fullName>
    </recommendedName>
</protein>
<accession>A0AAD6SV84</accession>
<dbReference type="AlphaFoldDB" id="A0AAD6SV84"/>
<comment type="caution">
    <text evidence="3">The sequence shown here is derived from an EMBL/GenBank/DDBJ whole genome shotgun (WGS) entry which is preliminary data.</text>
</comment>
<reference evidence="3" key="1">
    <citation type="submission" date="2023-03" db="EMBL/GenBank/DDBJ databases">
        <title>Massive genome expansion in bonnet fungi (Mycena s.s.) driven by repeated elements and novel gene families across ecological guilds.</title>
        <authorList>
            <consortium name="Lawrence Berkeley National Laboratory"/>
            <person name="Harder C.B."/>
            <person name="Miyauchi S."/>
            <person name="Viragh M."/>
            <person name="Kuo A."/>
            <person name="Thoen E."/>
            <person name="Andreopoulos B."/>
            <person name="Lu D."/>
            <person name="Skrede I."/>
            <person name="Drula E."/>
            <person name="Henrissat B."/>
            <person name="Morin E."/>
            <person name="Kohler A."/>
            <person name="Barry K."/>
            <person name="LaButti K."/>
            <person name="Morin E."/>
            <person name="Salamov A."/>
            <person name="Lipzen A."/>
            <person name="Mereny Z."/>
            <person name="Hegedus B."/>
            <person name="Baldrian P."/>
            <person name="Stursova M."/>
            <person name="Weitz H."/>
            <person name="Taylor A."/>
            <person name="Grigoriev I.V."/>
            <person name="Nagy L.G."/>
            <person name="Martin F."/>
            <person name="Kauserud H."/>
        </authorList>
    </citation>
    <scope>NUCLEOTIDE SEQUENCE</scope>
    <source>
        <strain evidence="3">CBHHK200</strain>
    </source>
</reference>
<gene>
    <name evidence="3" type="ORF">C8F04DRAFT_1103942</name>
</gene>
<dbReference type="Pfam" id="PF20152">
    <property type="entry name" value="DUF6534"/>
    <property type="match status" value="1"/>
</dbReference>
<proteinExistence type="predicted"/>
<dbReference type="InterPro" id="IPR045339">
    <property type="entry name" value="DUF6534"/>
</dbReference>
<evidence type="ECO:0000313" key="3">
    <source>
        <dbReference type="EMBL" id="KAJ7033716.1"/>
    </source>
</evidence>
<organism evidence="3 4">
    <name type="scientific">Mycena alexandri</name>
    <dbReference type="NCBI Taxonomy" id="1745969"/>
    <lineage>
        <taxon>Eukaryota</taxon>
        <taxon>Fungi</taxon>
        <taxon>Dikarya</taxon>
        <taxon>Basidiomycota</taxon>
        <taxon>Agaricomycotina</taxon>
        <taxon>Agaricomycetes</taxon>
        <taxon>Agaricomycetidae</taxon>
        <taxon>Agaricales</taxon>
        <taxon>Marasmiineae</taxon>
        <taxon>Mycenaceae</taxon>
        <taxon>Mycena</taxon>
    </lineage>
</organism>
<sequence length="320" mass="35651">MAAILQSFQQTFGAGLFGGLLAIGMYGLTTSQTYLYFVEYPKDETWTRILVWALWALNTVHTALLVHLIYHYFIVNAFNAFELSQNVWSLPSSMVVHLIIAFLVMIYFLGVIFLFCTRKLRWWLAIPNVCAILLHIGFGIESIIHVFSTHSLVQVPVFTKTAFLPMVASQAAADIVLASSLCFVLHDHRTSFRSTNSILHTLMIYAINRCLLTTGVAVCSLLMIGLKPASMIYIGPEFLFAGLYTNALLTSLNSRRRIRDTPSSDYNSMQLSDIPSDVMAMESQNNRASHRVDVAAMSPKTGSYDGVNSVDDLKQAMAIV</sequence>
<evidence type="ECO:0000313" key="4">
    <source>
        <dbReference type="Proteomes" id="UP001218188"/>
    </source>
</evidence>
<dbReference type="EMBL" id="JARJCM010000063">
    <property type="protein sequence ID" value="KAJ7033716.1"/>
    <property type="molecule type" value="Genomic_DNA"/>
</dbReference>
<feature type="domain" description="DUF6534" evidence="2">
    <location>
        <begin position="171"/>
        <end position="257"/>
    </location>
</feature>
<dbReference type="PANTHER" id="PTHR40465">
    <property type="entry name" value="CHROMOSOME 1, WHOLE GENOME SHOTGUN SEQUENCE"/>
    <property type="match status" value="1"/>
</dbReference>
<feature type="transmembrane region" description="Helical" evidence="1">
    <location>
        <begin position="167"/>
        <end position="186"/>
    </location>
</feature>
<keyword evidence="4" id="KW-1185">Reference proteome</keyword>
<name>A0AAD6SV84_9AGAR</name>
<feature type="transmembrane region" description="Helical" evidence="1">
    <location>
        <begin position="49"/>
        <end position="74"/>
    </location>
</feature>
<dbReference type="PANTHER" id="PTHR40465:SF1">
    <property type="entry name" value="DUF6534 DOMAIN-CONTAINING PROTEIN"/>
    <property type="match status" value="1"/>
</dbReference>
<feature type="transmembrane region" description="Helical" evidence="1">
    <location>
        <begin position="230"/>
        <end position="249"/>
    </location>
</feature>
<feature type="transmembrane region" description="Helical" evidence="1">
    <location>
        <begin position="94"/>
        <end position="115"/>
    </location>
</feature>
<dbReference type="Proteomes" id="UP001218188">
    <property type="component" value="Unassembled WGS sequence"/>
</dbReference>
<feature type="transmembrane region" description="Helical" evidence="1">
    <location>
        <begin position="122"/>
        <end position="147"/>
    </location>
</feature>
<feature type="transmembrane region" description="Helical" evidence="1">
    <location>
        <begin position="198"/>
        <end position="224"/>
    </location>
</feature>